<comment type="caution">
    <text evidence="2">The sequence shown here is derived from an EMBL/GenBank/DDBJ whole genome shotgun (WGS) entry which is preliminary data.</text>
</comment>
<reference evidence="2 3" key="1">
    <citation type="submission" date="2017-11" db="EMBL/GenBank/DDBJ databases">
        <title>De-novo sequencing of pomegranate (Punica granatum L.) genome.</title>
        <authorList>
            <person name="Akparov Z."/>
            <person name="Amiraslanov A."/>
            <person name="Hajiyeva S."/>
            <person name="Abbasov M."/>
            <person name="Kaur K."/>
            <person name="Hamwieh A."/>
            <person name="Solovyev V."/>
            <person name="Salamov A."/>
            <person name="Braich B."/>
            <person name="Kosarev P."/>
            <person name="Mahmoud A."/>
            <person name="Hajiyev E."/>
            <person name="Babayeva S."/>
            <person name="Izzatullayeva V."/>
            <person name="Mammadov A."/>
            <person name="Mammadov A."/>
            <person name="Sharifova S."/>
            <person name="Ojaghi J."/>
            <person name="Eynullazada K."/>
            <person name="Bayramov B."/>
            <person name="Abdulazimova A."/>
            <person name="Shahmuradov I."/>
        </authorList>
    </citation>
    <scope>NUCLEOTIDE SEQUENCE [LARGE SCALE GENOMIC DNA]</scope>
    <source>
        <strain evidence="3">cv. AG2017</strain>
        <tissue evidence="2">Leaf</tissue>
    </source>
</reference>
<protein>
    <submittedName>
        <fullName evidence="2">Uncharacterized protein</fullName>
    </submittedName>
</protein>
<name>A0A2I0L661_PUNGR</name>
<sequence>MVGPFNSPRWSHELGLDRVRSAPHGLVKYYDFSKPVARPHLERLDEPLYNLGSPMNLPRPGRLTKPPQDPKGTPSLPNAREAPEPPQGLGGSPNLPKAWGGSLNLPMPEKA</sequence>
<organism evidence="2 3">
    <name type="scientific">Punica granatum</name>
    <name type="common">Pomegranate</name>
    <dbReference type="NCBI Taxonomy" id="22663"/>
    <lineage>
        <taxon>Eukaryota</taxon>
        <taxon>Viridiplantae</taxon>
        <taxon>Streptophyta</taxon>
        <taxon>Embryophyta</taxon>
        <taxon>Tracheophyta</taxon>
        <taxon>Spermatophyta</taxon>
        <taxon>Magnoliopsida</taxon>
        <taxon>eudicotyledons</taxon>
        <taxon>Gunneridae</taxon>
        <taxon>Pentapetalae</taxon>
        <taxon>rosids</taxon>
        <taxon>malvids</taxon>
        <taxon>Myrtales</taxon>
        <taxon>Lythraceae</taxon>
        <taxon>Punica</taxon>
    </lineage>
</organism>
<evidence type="ECO:0000313" key="2">
    <source>
        <dbReference type="EMBL" id="PKI76197.1"/>
    </source>
</evidence>
<proteinExistence type="predicted"/>
<dbReference type="AlphaFoldDB" id="A0A2I0L661"/>
<accession>A0A2I0L661</accession>
<dbReference type="Proteomes" id="UP000233551">
    <property type="component" value="Unassembled WGS sequence"/>
</dbReference>
<keyword evidence="3" id="KW-1185">Reference proteome</keyword>
<feature type="region of interest" description="Disordered" evidence="1">
    <location>
        <begin position="44"/>
        <end position="111"/>
    </location>
</feature>
<gene>
    <name evidence="2" type="ORF">CRG98_003424</name>
</gene>
<dbReference type="EMBL" id="PGOL01000128">
    <property type="protein sequence ID" value="PKI76197.1"/>
    <property type="molecule type" value="Genomic_DNA"/>
</dbReference>
<evidence type="ECO:0000313" key="3">
    <source>
        <dbReference type="Proteomes" id="UP000233551"/>
    </source>
</evidence>
<evidence type="ECO:0000256" key="1">
    <source>
        <dbReference type="SAM" id="MobiDB-lite"/>
    </source>
</evidence>